<dbReference type="Gene3D" id="3.30.70.100">
    <property type="match status" value="1"/>
</dbReference>
<dbReference type="Pfam" id="PF07110">
    <property type="entry name" value="EthD"/>
    <property type="match status" value="1"/>
</dbReference>
<dbReference type="PANTHER" id="PTHR40260:SF2">
    <property type="entry name" value="BLR8190 PROTEIN"/>
    <property type="match status" value="1"/>
</dbReference>
<name>A0ABT9XHD3_9BACL</name>
<evidence type="ECO:0000313" key="2">
    <source>
        <dbReference type="EMBL" id="MDQ0189716.1"/>
    </source>
</evidence>
<evidence type="ECO:0000313" key="3">
    <source>
        <dbReference type="Proteomes" id="UP001232973"/>
    </source>
</evidence>
<dbReference type="SUPFAM" id="SSF54909">
    <property type="entry name" value="Dimeric alpha+beta barrel"/>
    <property type="match status" value="1"/>
</dbReference>
<protein>
    <submittedName>
        <fullName evidence="2">Uncharacterized protein (TIGR02118 family)</fullName>
    </submittedName>
</protein>
<keyword evidence="3" id="KW-1185">Reference proteome</keyword>
<dbReference type="NCBIfam" id="TIGR02118">
    <property type="entry name" value="EthD family reductase"/>
    <property type="match status" value="1"/>
</dbReference>
<feature type="domain" description="EthD" evidence="1">
    <location>
        <begin position="15"/>
        <end position="87"/>
    </location>
</feature>
<accession>A0ABT9XHD3</accession>
<sequence>MVKMVALYKRPDDIDAFLQHYEQVHMPLARKMPGLRRVEINRFFDARGGDADPFLMAELYFDSREAMFASIQSPEGKASGRDLQQFAGGIVRIYFADVETEVF</sequence>
<dbReference type="EMBL" id="JAUSTP010000010">
    <property type="protein sequence ID" value="MDQ0189716.1"/>
    <property type="molecule type" value="Genomic_DNA"/>
</dbReference>
<dbReference type="InterPro" id="IPR011008">
    <property type="entry name" value="Dimeric_a/b-barrel"/>
</dbReference>
<organism evidence="2 3">
    <name type="scientific">Alicyclobacillus cycloheptanicus</name>
    <dbReference type="NCBI Taxonomy" id="1457"/>
    <lineage>
        <taxon>Bacteria</taxon>
        <taxon>Bacillati</taxon>
        <taxon>Bacillota</taxon>
        <taxon>Bacilli</taxon>
        <taxon>Bacillales</taxon>
        <taxon>Alicyclobacillaceae</taxon>
        <taxon>Alicyclobacillus</taxon>
    </lineage>
</organism>
<evidence type="ECO:0000259" key="1">
    <source>
        <dbReference type="Pfam" id="PF07110"/>
    </source>
</evidence>
<dbReference type="PANTHER" id="PTHR40260">
    <property type="entry name" value="BLR8190 PROTEIN"/>
    <property type="match status" value="1"/>
</dbReference>
<gene>
    <name evidence="2" type="ORF">J2S03_001563</name>
</gene>
<reference evidence="2 3" key="1">
    <citation type="submission" date="2023-07" db="EMBL/GenBank/DDBJ databases">
        <title>Genomic Encyclopedia of Type Strains, Phase IV (KMG-IV): sequencing the most valuable type-strain genomes for metagenomic binning, comparative biology and taxonomic classification.</title>
        <authorList>
            <person name="Goeker M."/>
        </authorList>
    </citation>
    <scope>NUCLEOTIDE SEQUENCE [LARGE SCALE GENOMIC DNA]</scope>
    <source>
        <strain evidence="2 3">DSM 4006</strain>
    </source>
</reference>
<dbReference type="InterPro" id="IPR009799">
    <property type="entry name" value="EthD_dom"/>
</dbReference>
<dbReference type="Proteomes" id="UP001232973">
    <property type="component" value="Unassembled WGS sequence"/>
</dbReference>
<proteinExistence type="predicted"/>
<comment type="caution">
    <text evidence="2">The sequence shown here is derived from an EMBL/GenBank/DDBJ whole genome shotgun (WGS) entry which is preliminary data.</text>
</comment>